<feature type="domain" description="AMP-dependent synthetase/ligase" evidence="3">
    <location>
        <begin position="969"/>
        <end position="1380"/>
    </location>
</feature>
<comment type="similarity">
    <text evidence="1">Belongs to the DIP2 family.</text>
</comment>
<dbReference type="InterPro" id="IPR037337">
    <property type="entry name" value="Dip2-like_dom"/>
</dbReference>
<dbReference type="Proteomes" id="UP000218231">
    <property type="component" value="Unassembled WGS sequence"/>
</dbReference>
<reference evidence="6 7" key="1">
    <citation type="journal article" date="2017" name="Curr. Biol.">
        <title>Genome architecture and evolution of a unichromosomal asexual nematode.</title>
        <authorList>
            <person name="Fradin H."/>
            <person name="Zegar C."/>
            <person name="Gutwein M."/>
            <person name="Lucas J."/>
            <person name="Kovtun M."/>
            <person name="Corcoran D."/>
            <person name="Baugh L.R."/>
            <person name="Kiontke K."/>
            <person name="Gunsalus K."/>
            <person name="Fitch D.H."/>
            <person name="Piano F."/>
        </authorList>
    </citation>
    <scope>NUCLEOTIDE SEQUENCE [LARGE SCALE GENOMIC DNA]</scope>
    <source>
        <strain evidence="6">PF1309</strain>
    </source>
</reference>
<name>A0A2A2JNH5_9BILA</name>
<dbReference type="Pfam" id="PF23024">
    <property type="entry name" value="AMP-dom_DIP2-like"/>
    <property type="match status" value="1"/>
</dbReference>
<dbReference type="SUPFAM" id="SSF56801">
    <property type="entry name" value="Acetyl-CoA synthetase-like"/>
    <property type="match status" value="2"/>
</dbReference>
<evidence type="ECO:0000313" key="6">
    <source>
        <dbReference type="EMBL" id="PAV63223.1"/>
    </source>
</evidence>
<evidence type="ECO:0008006" key="8">
    <source>
        <dbReference type="Google" id="ProtNLM"/>
    </source>
</evidence>
<dbReference type="InterPro" id="IPR045851">
    <property type="entry name" value="AMP-bd_C_sf"/>
</dbReference>
<feature type="region of interest" description="Disordered" evidence="2">
    <location>
        <begin position="35"/>
        <end position="118"/>
    </location>
</feature>
<dbReference type="InterPro" id="IPR056881">
    <property type="entry name" value="Mug62_dom"/>
</dbReference>
<evidence type="ECO:0000259" key="3">
    <source>
        <dbReference type="Pfam" id="PF00501"/>
    </source>
</evidence>
<dbReference type="OrthoDB" id="69964at2759"/>
<dbReference type="CDD" id="cd05905">
    <property type="entry name" value="Dip2"/>
    <property type="match status" value="2"/>
</dbReference>
<evidence type="ECO:0000259" key="5">
    <source>
        <dbReference type="Pfam" id="PF24919"/>
    </source>
</evidence>
<sequence>DITQKGYEKKTQQLLAPFQSKNEIRQEAVQQALAEYSAGKKEKPSLVQPRRRNNTSVTRNPKYSDSSSGDEDSLFGSVNRNGKPRRNYTNGGTPTAAHSSSSGIVTNGSSSVSASSGPAVEAMLQRVHEKHERNMQSRRDMETVKLREKEALAAKAETASPQTDKDAIAKKRTSRIDYRNSRIIVTEDEEIRISPAAIEETTVLDDAVYVNTQFSSQERLDTGQDYQNAILPLKPAKVSAKIQNVVNALQRPKSRPLHEFYNDDDIELETLAKQRDPTAPRPEGAMMTPVRGENPREANGSSSSAQTQPRSLDSALHRFGTTAAKSTAGIVLDQTGKPGVQITYGKLLRRANKIAYTLLNKTITVGKENSKMPICKPGDRVALVYPNAEPLQFLAAFHGCLIAGVIPVPVEVPLTKRDAGIAQLGFLLGNNGVKVALTSETCYKGLPKKSWTYGGAATPSGSSSLNGQSAEMVDFKGWPRLYWLITEHLPKPSRDWTAAARAADDTVAYIEYSTDRDGAVKGVCVSRQTVVAHCKALVNALEYKQNETLVCVVDFKREFGLWHAVLAATYVGMRVVFVPYSLTKMNPASWMVMATKMHASVAVVKSRDLHWGVLASRDTSEINLSSLRSLIVADGANPWSLSSCDHFVRTFSAHGLRPDAMCPCAGSSETGTISVRRPTALGNGSSGRGVLSMTALSHSVVRVDQEDSLNSLTLQDAGQVISGGVVVVVQLEGPARLCKADEIGEICLCANSTGQSYWALEGQTQATFKVEPLNENDKPIGVLSYVRSGLIGFMAPDGLVFVVGKKSSLLRVSGRQHSADDIIATVLAVEPMRFVYRGRICVFSVNVLRDERIVIVAEQKAGCSEEDSFNWMNRVLQAIEAIHSVGIYCIALVPPNQLPKAPLGGIHVSETKQRFEAGELHPSTIQMCPHSCILNLPKPRERQSDVGPAAIFVGNIVQGSLPLADILRSRAQTHADHRIFTLVTAKNAEHDTATFASLLKRSEKVAALLTDKSRLNTGDHIVLVFQPSIDLIAAFFGCLLAGMVPVCVRPPTAATLQSTLPNLRSTVDISKAVAILSSAPITKLLKSKEAVHCVDSKAWPMILDVEDAPSSWKRKINSLSELREISRSDVCYMDFSMNSCGQLSGVVISMEAAISLCKGLKLSCELYPSRHVLVCADPYSGLGLALWCLSSVFSSHHTTLIPPTEIEANPQLFLQTLSASKIRDAFTTYAVVENNVRELAAQVAAMKERGVNLSTIRTCVIVAEERPRINLLQAFCRLFAPLGLASRAVSTSFGCAANPAICMQGAAAPESSTVYVDARALRNDRVTLVGKGAPHSIALLESGKIMPGVKIAIANPETRGQCADSHLGEIWVCSSQNASGSFTVFGEENGMQTDHFNARLTTGDVKTRWARTGYLGFLRQTQSITEHGDLHDAVFVVGALDESLQLRGMRFHPVDLEATVSKAHRHIGEAAVFTWNNLLVVVAECQGPEAEALDLIPAITSSVVECQQLIVGVVVIVDPRTIPLNSRGEKQRNLLREQFLHNQLDPIYVAYNT</sequence>
<dbReference type="Gene3D" id="3.30.300.30">
    <property type="match status" value="2"/>
</dbReference>
<feature type="region of interest" description="Disordered" evidence="2">
    <location>
        <begin position="271"/>
        <end position="311"/>
    </location>
</feature>
<feature type="domain" description="AMP-dependent synthetase/ligase" evidence="3">
    <location>
        <begin position="337"/>
        <end position="758"/>
    </location>
</feature>
<dbReference type="FunFam" id="3.30.300.30:FF:000001">
    <property type="entry name" value="DIP2 disco-interacting protein 2 homolog C"/>
    <property type="match status" value="1"/>
</dbReference>
<feature type="compositionally biased region" description="Polar residues" evidence="2">
    <location>
        <begin position="54"/>
        <end position="67"/>
    </location>
</feature>
<dbReference type="Pfam" id="PF00501">
    <property type="entry name" value="AMP-binding"/>
    <property type="match status" value="2"/>
</dbReference>
<feature type="domain" description="Meiotically up-regulated gene 62 protein-like alpha-beta" evidence="5">
    <location>
        <begin position="869"/>
        <end position="937"/>
    </location>
</feature>
<accession>A0A2A2JNH5</accession>
<evidence type="ECO:0000313" key="7">
    <source>
        <dbReference type="Proteomes" id="UP000218231"/>
    </source>
</evidence>
<dbReference type="PANTHER" id="PTHR22754">
    <property type="entry name" value="DISCO-INTERACTING PROTEIN 2 DIP2 -RELATED"/>
    <property type="match status" value="1"/>
</dbReference>
<evidence type="ECO:0000256" key="2">
    <source>
        <dbReference type="SAM" id="MobiDB-lite"/>
    </source>
</evidence>
<feature type="domain" description="AMP-binding enzyme C-terminal" evidence="4">
    <location>
        <begin position="1442"/>
        <end position="1545"/>
    </location>
</feature>
<dbReference type="PANTHER" id="PTHR22754:SF32">
    <property type="entry name" value="DISCO-INTERACTING PROTEIN 2"/>
    <property type="match status" value="1"/>
</dbReference>
<evidence type="ECO:0000259" key="4">
    <source>
        <dbReference type="Pfam" id="PF23024"/>
    </source>
</evidence>
<feature type="compositionally biased region" description="Low complexity" evidence="2">
    <location>
        <begin position="99"/>
        <end position="118"/>
    </location>
</feature>
<dbReference type="EMBL" id="LIAE01010323">
    <property type="protein sequence ID" value="PAV63223.1"/>
    <property type="molecule type" value="Genomic_DNA"/>
</dbReference>
<feature type="compositionally biased region" description="Polar residues" evidence="2">
    <location>
        <begin position="299"/>
        <end position="311"/>
    </location>
</feature>
<feature type="compositionally biased region" description="Polar residues" evidence="2">
    <location>
        <begin position="87"/>
        <end position="98"/>
    </location>
</feature>
<dbReference type="InterPro" id="IPR025110">
    <property type="entry name" value="AMP-bd_C"/>
</dbReference>
<evidence type="ECO:0000256" key="1">
    <source>
        <dbReference type="ARBA" id="ARBA00007735"/>
    </source>
</evidence>
<gene>
    <name evidence="6" type="ORF">WR25_21587</name>
</gene>
<dbReference type="Pfam" id="PF24919">
    <property type="entry name" value="Mug62"/>
    <property type="match status" value="1"/>
</dbReference>
<protein>
    <recommendedName>
        <fullName evidence="8">DMAP1-binding domain-containing protein</fullName>
    </recommendedName>
</protein>
<proteinExistence type="inferred from homology"/>
<dbReference type="Gene3D" id="3.40.50.12780">
    <property type="entry name" value="N-terminal domain of ligase-like"/>
    <property type="match status" value="2"/>
</dbReference>
<dbReference type="STRING" id="2018661.A0A2A2JNH5"/>
<dbReference type="InterPro" id="IPR042099">
    <property type="entry name" value="ANL_N_sf"/>
</dbReference>
<feature type="non-terminal residue" evidence="6">
    <location>
        <position position="1"/>
    </location>
</feature>
<organism evidence="6 7">
    <name type="scientific">Diploscapter pachys</name>
    <dbReference type="NCBI Taxonomy" id="2018661"/>
    <lineage>
        <taxon>Eukaryota</taxon>
        <taxon>Metazoa</taxon>
        <taxon>Ecdysozoa</taxon>
        <taxon>Nematoda</taxon>
        <taxon>Chromadorea</taxon>
        <taxon>Rhabditida</taxon>
        <taxon>Rhabditina</taxon>
        <taxon>Rhabditomorpha</taxon>
        <taxon>Rhabditoidea</taxon>
        <taxon>Rhabditidae</taxon>
        <taxon>Diploscapter</taxon>
    </lineage>
</organism>
<comment type="caution">
    <text evidence="6">The sequence shown here is derived from an EMBL/GenBank/DDBJ whole genome shotgun (WGS) entry which is preliminary data.</text>
</comment>
<keyword evidence="7" id="KW-1185">Reference proteome</keyword>
<dbReference type="InterPro" id="IPR000873">
    <property type="entry name" value="AMP-dep_synth/lig_dom"/>
</dbReference>